<accession>A0AAN8M072</accession>
<dbReference type="Pfam" id="PF00001">
    <property type="entry name" value="7tm_1"/>
    <property type="match status" value="1"/>
</dbReference>
<name>A0AAN8M072_9TELE</name>
<evidence type="ECO:0000256" key="15">
    <source>
        <dbReference type="RuleBase" id="RU000688"/>
    </source>
</evidence>
<dbReference type="PANTHER" id="PTHR24248">
    <property type="entry name" value="ADRENERGIC RECEPTOR-RELATED G-PROTEIN COUPLED RECEPTOR"/>
    <property type="match status" value="1"/>
</dbReference>
<keyword evidence="9" id="KW-1015">Disulfide bond</keyword>
<dbReference type="InterPro" id="IPR000929">
    <property type="entry name" value="Dopamine_rcpt"/>
</dbReference>
<protein>
    <recommendedName>
        <fullName evidence="3">D(1B) dopamine receptor</fullName>
    </recommendedName>
    <alternativeName>
        <fullName evidence="14">D(5) dopamine receptor</fullName>
    </alternativeName>
    <alternativeName>
        <fullName evidence="13">Dopamine D5 receptor</fullName>
    </alternativeName>
</protein>
<evidence type="ECO:0000256" key="14">
    <source>
        <dbReference type="ARBA" id="ARBA00042808"/>
    </source>
</evidence>
<dbReference type="Proteomes" id="UP001356427">
    <property type="component" value="Unassembled WGS sequence"/>
</dbReference>
<evidence type="ECO:0000313" key="18">
    <source>
        <dbReference type="EMBL" id="KAK6320993.1"/>
    </source>
</evidence>
<keyword evidence="11" id="KW-0325">Glycoprotein</keyword>
<dbReference type="GO" id="GO:0005886">
    <property type="term" value="C:plasma membrane"/>
    <property type="evidence" value="ECO:0007669"/>
    <property type="project" value="UniProtKB-SubCell"/>
</dbReference>
<dbReference type="Gene3D" id="1.20.1070.10">
    <property type="entry name" value="Rhodopsin 7-helix transmembrane proteins"/>
    <property type="match status" value="1"/>
</dbReference>
<gene>
    <name evidence="18" type="ORF">J4Q44_G00079690</name>
</gene>
<evidence type="ECO:0000256" key="7">
    <source>
        <dbReference type="ARBA" id="ARBA00023040"/>
    </source>
</evidence>
<dbReference type="PRINTS" id="PR00242">
    <property type="entry name" value="DOPAMINER"/>
</dbReference>
<comment type="subcellular location">
    <subcellularLocation>
        <location evidence="2">Cell membrane</location>
        <topology evidence="2">Multi-pass membrane protein</topology>
    </subcellularLocation>
</comment>
<evidence type="ECO:0000313" key="19">
    <source>
        <dbReference type="Proteomes" id="UP001356427"/>
    </source>
</evidence>
<dbReference type="PRINTS" id="PR00237">
    <property type="entry name" value="GPCRRHODOPSN"/>
</dbReference>
<evidence type="ECO:0000259" key="17">
    <source>
        <dbReference type="PROSITE" id="PS50262"/>
    </source>
</evidence>
<evidence type="ECO:0000256" key="11">
    <source>
        <dbReference type="ARBA" id="ARBA00023180"/>
    </source>
</evidence>
<dbReference type="InterPro" id="IPR000276">
    <property type="entry name" value="GPCR_Rhodpsn"/>
</dbReference>
<evidence type="ECO:0000256" key="3">
    <source>
        <dbReference type="ARBA" id="ARBA00018627"/>
    </source>
</evidence>
<comment type="similarity">
    <text evidence="15">Belongs to the G-protein coupled receptor 1 family.</text>
</comment>
<dbReference type="GO" id="GO:0001588">
    <property type="term" value="F:dopamine neurotransmitter receptor activity, coupled via Gs"/>
    <property type="evidence" value="ECO:0007669"/>
    <property type="project" value="TreeGrafter"/>
</dbReference>
<keyword evidence="12 15" id="KW-0807">Transducer</keyword>
<keyword evidence="5 15" id="KW-0812">Transmembrane</keyword>
<reference evidence="18 19" key="1">
    <citation type="submission" date="2021-04" db="EMBL/GenBank/DDBJ databases">
        <authorList>
            <person name="De Guttry C."/>
            <person name="Zahm M."/>
            <person name="Klopp C."/>
            <person name="Cabau C."/>
            <person name="Louis A."/>
            <person name="Berthelot C."/>
            <person name="Parey E."/>
            <person name="Roest Crollius H."/>
            <person name="Montfort J."/>
            <person name="Robinson-Rechavi M."/>
            <person name="Bucao C."/>
            <person name="Bouchez O."/>
            <person name="Gislard M."/>
            <person name="Lluch J."/>
            <person name="Milhes M."/>
            <person name="Lampietro C."/>
            <person name="Lopez Roques C."/>
            <person name="Donnadieu C."/>
            <person name="Braasch I."/>
            <person name="Desvignes T."/>
            <person name="Postlethwait J."/>
            <person name="Bobe J."/>
            <person name="Wedekind C."/>
            <person name="Guiguen Y."/>
        </authorList>
    </citation>
    <scope>NUCLEOTIDE SEQUENCE [LARGE SCALE GENOMIC DNA]</scope>
    <source>
        <strain evidence="18">Cs_M1</strain>
        <tissue evidence="18">Blood</tissue>
    </source>
</reference>
<dbReference type="AlphaFoldDB" id="A0AAN8M072"/>
<evidence type="ECO:0000256" key="9">
    <source>
        <dbReference type="ARBA" id="ARBA00023157"/>
    </source>
</evidence>
<feature type="transmembrane region" description="Helical" evidence="16">
    <location>
        <begin position="48"/>
        <end position="69"/>
    </location>
</feature>
<evidence type="ECO:0000256" key="12">
    <source>
        <dbReference type="ARBA" id="ARBA00023224"/>
    </source>
</evidence>
<evidence type="ECO:0000256" key="16">
    <source>
        <dbReference type="SAM" id="Phobius"/>
    </source>
</evidence>
<dbReference type="GO" id="GO:0004930">
    <property type="term" value="F:G protein-coupled receptor activity"/>
    <property type="evidence" value="ECO:0007669"/>
    <property type="project" value="UniProtKB-KW"/>
</dbReference>
<keyword evidence="6 16" id="KW-1133">Transmembrane helix</keyword>
<evidence type="ECO:0000256" key="10">
    <source>
        <dbReference type="ARBA" id="ARBA00023170"/>
    </source>
</evidence>
<evidence type="ECO:0000256" key="5">
    <source>
        <dbReference type="ARBA" id="ARBA00022692"/>
    </source>
</evidence>
<keyword evidence="8 16" id="KW-0472">Membrane</keyword>
<dbReference type="GO" id="GO:0071880">
    <property type="term" value="P:adenylate cyclase-activating adrenergic receptor signaling pathway"/>
    <property type="evidence" value="ECO:0007669"/>
    <property type="project" value="TreeGrafter"/>
</dbReference>
<feature type="transmembrane region" description="Helical" evidence="16">
    <location>
        <begin position="81"/>
        <end position="98"/>
    </location>
</feature>
<dbReference type="PANTHER" id="PTHR24248:SF136">
    <property type="entry name" value="D(1B) DOPAMINE RECEPTOR"/>
    <property type="match status" value="1"/>
</dbReference>
<feature type="transmembrane region" description="Helical" evidence="16">
    <location>
        <begin position="118"/>
        <end position="139"/>
    </location>
</feature>
<keyword evidence="19" id="KW-1185">Reference proteome</keyword>
<keyword evidence="7 15" id="KW-0297">G-protein coupled receptor</keyword>
<keyword evidence="4" id="KW-1003">Cell membrane</keyword>
<dbReference type="GO" id="GO:0043410">
    <property type="term" value="P:positive regulation of MAPK cascade"/>
    <property type="evidence" value="ECO:0007669"/>
    <property type="project" value="TreeGrafter"/>
</dbReference>
<evidence type="ECO:0000256" key="6">
    <source>
        <dbReference type="ARBA" id="ARBA00022989"/>
    </source>
</evidence>
<feature type="domain" description="G-protein coupled receptors family 1 profile" evidence="17">
    <location>
        <begin position="60"/>
        <end position="150"/>
    </location>
</feature>
<dbReference type="InterPro" id="IPR017452">
    <property type="entry name" value="GPCR_Rhodpsn_7TM"/>
</dbReference>
<dbReference type="EMBL" id="JAGTTL010000006">
    <property type="protein sequence ID" value="KAK6320993.1"/>
    <property type="molecule type" value="Genomic_DNA"/>
</dbReference>
<dbReference type="GO" id="GO:0045202">
    <property type="term" value="C:synapse"/>
    <property type="evidence" value="ECO:0007669"/>
    <property type="project" value="GOC"/>
</dbReference>
<comment type="caution">
    <text evidence="18">The sequence shown here is derived from an EMBL/GenBank/DDBJ whole genome shotgun (WGS) entry which is preliminary data.</text>
</comment>
<evidence type="ECO:0000256" key="8">
    <source>
        <dbReference type="ARBA" id="ARBA00023136"/>
    </source>
</evidence>
<dbReference type="PROSITE" id="PS00237">
    <property type="entry name" value="G_PROTEIN_RECEP_F1_1"/>
    <property type="match status" value="1"/>
</dbReference>
<evidence type="ECO:0000256" key="13">
    <source>
        <dbReference type="ARBA" id="ARBA00041538"/>
    </source>
</evidence>
<comment type="function">
    <text evidence="1">Dopamine receptor whose activity is mediated by G proteins which activate adenylyl cyclase.</text>
</comment>
<dbReference type="PROSITE" id="PS50262">
    <property type="entry name" value="G_PROTEIN_RECEP_F1_2"/>
    <property type="match status" value="1"/>
</dbReference>
<sequence length="237" mass="26545">MENPAKYLSVHDSHSVPLPLGEIMWNSTESEATCNGGKELVIRTVTGFLLSLLILWTLLGNIMVCSAVLRVRHLRSKVTNIFIVSLAVSDLFVAILVMPWKAVAEVAGYWPFGTFCNYWVAFDIMCSTASILNLCIISVDRYWAISSPFRTPVETVNISNELVSYNQDTLVHKEIVNAYVNMIPNVVECIEHEDTFDRISQLSHNNENATDSVCDLEDCEADISLDRMTPFTPNGLH</sequence>
<evidence type="ECO:0000256" key="1">
    <source>
        <dbReference type="ARBA" id="ARBA00002363"/>
    </source>
</evidence>
<evidence type="ECO:0000256" key="2">
    <source>
        <dbReference type="ARBA" id="ARBA00004651"/>
    </source>
</evidence>
<evidence type="ECO:0000256" key="4">
    <source>
        <dbReference type="ARBA" id="ARBA00022475"/>
    </source>
</evidence>
<keyword evidence="10 15" id="KW-0675">Receptor</keyword>
<organism evidence="18 19">
    <name type="scientific">Coregonus suidteri</name>
    <dbReference type="NCBI Taxonomy" id="861788"/>
    <lineage>
        <taxon>Eukaryota</taxon>
        <taxon>Metazoa</taxon>
        <taxon>Chordata</taxon>
        <taxon>Craniata</taxon>
        <taxon>Vertebrata</taxon>
        <taxon>Euteleostomi</taxon>
        <taxon>Actinopterygii</taxon>
        <taxon>Neopterygii</taxon>
        <taxon>Teleostei</taxon>
        <taxon>Protacanthopterygii</taxon>
        <taxon>Salmoniformes</taxon>
        <taxon>Salmonidae</taxon>
        <taxon>Coregoninae</taxon>
        <taxon>Coregonus</taxon>
    </lineage>
</organism>
<proteinExistence type="inferred from homology"/>
<dbReference type="SUPFAM" id="SSF81321">
    <property type="entry name" value="Family A G protein-coupled receptor-like"/>
    <property type="match status" value="1"/>
</dbReference>